<dbReference type="AlphaFoldDB" id="A0A8H4QC88"/>
<feature type="region of interest" description="Disordered" evidence="1">
    <location>
        <begin position="1"/>
        <end position="37"/>
    </location>
</feature>
<protein>
    <submittedName>
        <fullName evidence="2">Uncharacterized protein</fullName>
    </submittedName>
</protein>
<dbReference type="Proteomes" id="UP000562929">
    <property type="component" value="Unassembled WGS sequence"/>
</dbReference>
<accession>A0A8H4QC88</accession>
<evidence type="ECO:0000313" key="3">
    <source>
        <dbReference type="Proteomes" id="UP000562929"/>
    </source>
</evidence>
<organism evidence="2 3">
    <name type="scientific">Ophiocordyceps camponoti-floridani</name>
    <dbReference type="NCBI Taxonomy" id="2030778"/>
    <lineage>
        <taxon>Eukaryota</taxon>
        <taxon>Fungi</taxon>
        <taxon>Dikarya</taxon>
        <taxon>Ascomycota</taxon>
        <taxon>Pezizomycotina</taxon>
        <taxon>Sordariomycetes</taxon>
        <taxon>Hypocreomycetidae</taxon>
        <taxon>Hypocreales</taxon>
        <taxon>Ophiocordycipitaceae</taxon>
        <taxon>Ophiocordyceps</taxon>
    </lineage>
</organism>
<dbReference type="OrthoDB" id="10363078at2759"/>
<reference evidence="2 3" key="1">
    <citation type="journal article" date="2020" name="G3 (Bethesda)">
        <title>Genetic Underpinnings of Host Manipulation by Ophiocordyceps as Revealed by Comparative Transcriptomics.</title>
        <authorList>
            <person name="Will I."/>
            <person name="Das B."/>
            <person name="Trinh T."/>
            <person name="Brachmann A."/>
            <person name="Ohm R.A."/>
            <person name="de Bekker C."/>
        </authorList>
    </citation>
    <scope>NUCLEOTIDE SEQUENCE [LARGE SCALE GENOMIC DNA]</scope>
    <source>
        <strain evidence="2 3">EC05</strain>
    </source>
</reference>
<evidence type="ECO:0000313" key="2">
    <source>
        <dbReference type="EMBL" id="KAF4594843.1"/>
    </source>
</evidence>
<feature type="region of interest" description="Disordered" evidence="1">
    <location>
        <begin position="53"/>
        <end position="81"/>
    </location>
</feature>
<dbReference type="EMBL" id="JAACLJ010000001">
    <property type="protein sequence ID" value="KAF4594843.1"/>
    <property type="molecule type" value="Genomic_DNA"/>
</dbReference>
<feature type="compositionally biased region" description="Polar residues" evidence="1">
    <location>
        <begin position="55"/>
        <end position="74"/>
    </location>
</feature>
<proteinExistence type="predicted"/>
<keyword evidence="3" id="KW-1185">Reference proteome</keyword>
<gene>
    <name evidence="2" type="ORF">GQ602_000456</name>
</gene>
<evidence type="ECO:0000256" key="1">
    <source>
        <dbReference type="SAM" id="MobiDB-lite"/>
    </source>
</evidence>
<sequence>MPDSLPEETNSSPIEHRIQRHKTTPPASPHTPKISSPLREECFSWDVGLSGDLQEGSSNVSPSKRRWQASSSLRKSLDRREKACKMRAAIQKRHLRRQGQAATQIRKGLENMKRLPTIDEFSSEHLAIVLSDCHLSSTSEASESPGIHVGADEQHHGFKGKQKQKDSTPSSIQN</sequence>
<comment type="caution">
    <text evidence="2">The sequence shown here is derived from an EMBL/GenBank/DDBJ whole genome shotgun (WGS) entry which is preliminary data.</text>
</comment>
<name>A0A8H4QC88_9HYPO</name>
<feature type="region of interest" description="Disordered" evidence="1">
    <location>
        <begin position="138"/>
        <end position="174"/>
    </location>
</feature>